<dbReference type="PANTHER" id="PTHR43581">
    <property type="entry name" value="ATP/GTP PHOSPHATASE"/>
    <property type="match status" value="1"/>
</dbReference>
<dbReference type="GO" id="GO:0005524">
    <property type="term" value="F:ATP binding"/>
    <property type="evidence" value="ECO:0007669"/>
    <property type="project" value="InterPro"/>
</dbReference>
<sequence length="457" mass="52766">IKEEEEFLLPVILEPELNQLKQYNSSTNLFNMLQIEKKKVEEVLNEGKDNFLKKLMAKFKIVYWGFDETKFIQDNLDINALNETPEQFKYILNMFKIAGINVKVFLAASNIQRTNMLARINSRLSNLIKTNWEEQNLSFFLGMGKNNALITSFQENGQNVEPGKRSEGFKWCLSFLLDFNAQFGSEVTNCLILLDEPGIHLHPGGQKLLLKQIETLAHHNQIIYTTHLPFMINRMFPHRIIYLNKKEGITTLNEPLKFGVFDDDLLSSTLGFDFNSLSRWGDINLFIEGITDELLLKKIILTKAEKDNEIILDLNEISLNPINGVKNLENFVRVSQETNSKFVVLLDNDKTAREAIAKYEKKPKLHPTTIDHIILLDPDKEIEDYIPIPILNESLGALKESNQTQYAEYMDDTQFEDNNIGVQIKEMVTKINIDFEEKNPEIFVKIKTGDFKLELVL</sequence>
<evidence type="ECO:0000259" key="1">
    <source>
        <dbReference type="Pfam" id="PF13304"/>
    </source>
</evidence>
<dbReference type="AlphaFoldDB" id="A0A0F9A2A1"/>
<dbReference type="InterPro" id="IPR051396">
    <property type="entry name" value="Bact_Antivir_Def_Nuclease"/>
</dbReference>
<dbReference type="InterPro" id="IPR034139">
    <property type="entry name" value="TOPRIM_OLD"/>
</dbReference>
<proteinExistence type="predicted"/>
<organism evidence="3">
    <name type="scientific">marine sediment metagenome</name>
    <dbReference type="NCBI Taxonomy" id="412755"/>
    <lineage>
        <taxon>unclassified sequences</taxon>
        <taxon>metagenomes</taxon>
        <taxon>ecological metagenomes</taxon>
    </lineage>
</organism>
<protein>
    <submittedName>
        <fullName evidence="3">Uncharacterized protein</fullName>
    </submittedName>
</protein>
<dbReference type="PANTHER" id="PTHR43581:SF4">
    <property type="entry name" value="ATP_GTP PHOSPHATASE"/>
    <property type="match status" value="1"/>
</dbReference>
<dbReference type="Pfam" id="PF20469">
    <property type="entry name" value="OLD-like_TOPRIM"/>
    <property type="match status" value="1"/>
</dbReference>
<feature type="non-terminal residue" evidence="3">
    <location>
        <position position="1"/>
    </location>
</feature>
<evidence type="ECO:0000313" key="3">
    <source>
        <dbReference type="EMBL" id="KKL03615.1"/>
    </source>
</evidence>
<accession>A0A0F9A2A1</accession>
<dbReference type="SUPFAM" id="SSF52540">
    <property type="entry name" value="P-loop containing nucleoside triphosphate hydrolases"/>
    <property type="match status" value="1"/>
</dbReference>
<dbReference type="CDD" id="cd00267">
    <property type="entry name" value="ABC_ATPase"/>
    <property type="match status" value="1"/>
</dbReference>
<feature type="domain" description="OLD protein-like TOPRIM" evidence="2">
    <location>
        <begin position="285"/>
        <end position="349"/>
    </location>
</feature>
<gene>
    <name evidence="3" type="ORF">LCGC14_2624350</name>
</gene>
<feature type="domain" description="ATPase AAA-type core" evidence="1">
    <location>
        <begin position="95"/>
        <end position="231"/>
    </location>
</feature>
<dbReference type="EMBL" id="LAZR01044856">
    <property type="protein sequence ID" value="KKL03615.1"/>
    <property type="molecule type" value="Genomic_DNA"/>
</dbReference>
<name>A0A0F9A2A1_9ZZZZ</name>
<feature type="non-terminal residue" evidence="3">
    <location>
        <position position="457"/>
    </location>
</feature>
<comment type="caution">
    <text evidence="3">The sequence shown here is derived from an EMBL/GenBank/DDBJ whole genome shotgun (WGS) entry which is preliminary data.</text>
</comment>
<dbReference type="Pfam" id="PF13304">
    <property type="entry name" value="AAA_21"/>
    <property type="match status" value="1"/>
</dbReference>
<reference evidence="3" key="1">
    <citation type="journal article" date="2015" name="Nature">
        <title>Complex archaea that bridge the gap between prokaryotes and eukaryotes.</title>
        <authorList>
            <person name="Spang A."/>
            <person name="Saw J.H."/>
            <person name="Jorgensen S.L."/>
            <person name="Zaremba-Niedzwiedzka K."/>
            <person name="Martijn J."/>
            <person name="Lind A.E."/>
            <person name="van Eijk R."/>
            <person name="Schleper C."/>
            <person name="Guy L."/>
            <person name="Ettema T.J."/>
        </authorList>
    </citation>
    <scope>NUCLEOTIDE SEQUENCE</scope>
</reference>
<dbReference type="InterPro" id="IPR027417">
    <property type="entry name" value="P-loop_NTPase"/>
</dbReference>
<evidence type="ECO:0000259" key="2">
    <source>
        <dbReference type="Pfam" id="PF20469"/>
    </source>
</evidence>
<dbReference type="GO" id="GO:0016887">
    <property type="term" value="F:ATP hydrolysis activity"/>
    <property type="evidence" value="ECO:0007669"/>
    <property type="project" value="InterPro"/>
</dbReference>
<dbReference type="InterPro" id="IPR003959">
    <property type="entry name" value="ATPase_AAA_core"/>
</dbReference>
<dbReference type="Gene3D" id="3.40.50.300">
    <property type="entry name" value="P-loop containing nucleotide triphosphate hydrolases"/>
    <property type="match status" value="1"/>
</dbReference>